<evidence type="ECO:0000313" key="7">
    <source>
        <dbReference type="EMBL" id="MBE6092467.1"/>
    </source>
</evidence>
<reference evidence="7" key="1">
    <citation type="submission" date="2019-04" db="EMBL/GenBank/DDBJ databases">
        <title>Evolution of Biomass-Degrading Anaerobic Consortia Revealed by Metagenomics.</title>
        <authorList>
            <person name="Peng X."/>
        </authorList>
    </citation>
    <scope>NUCLEOTIDE SEQUENCE</scope>
    <source>
        <strain evidence="7">SIG240</strain>
    </source>
</reference>
<feature type="transmembrane region" description="Helical" evidence="5">
    <location>
        <begin position="15"/>
        <end position="35"/>
    </location>
</feature>
<dbReference type="EMBL" id="SVBY01000025">
    <property type="protein sequence ID" value="MBE6092467.1"/>
    <property type="molecule type" value="Genomic_DNA"/>
</dbReference>
<comment type="caution">
    <text evidence="7">The sequence shown here is derived from an EMBL/GenBank/DDBJ whole genome shotgun (WGS) entry which is preliminary data.</text>
</comment>
<evidence type="ECO:0000256" key="2">
    <source>
        <dbReference type="ARBA" id="ARBA00022692"/>
    </source>
</evidence>
<organism evidence="7 8">
    <name type="scientific">Selenomonas ruminantium</name>
    <dbReference type="NCBI Taxonomy" id="971"/>
    <lineage>
        <taxon>Bacteria</taxon>
        <taxon>Bacillati</taxon>
        <taxon>Bacillota</taxon>
        <taxon>Negativicutes</taxon>
        <taxon>Selenomonadales</taxon>
        <taxon>Selenomonadaceae</taxon>
        <taxon>Selenomonas</taxon>
    </lineage>
</organism>
<protein>
    <submittedName>
        <fullName evidence="7">GtrA family protein</fullName>
    </submittedName>
</protein>
<dbReference type="Proteomes" id="UP000761380">
    <property type="component" value="Unassembled WGS sequence"/>
</dbReference>
<gene>
    <name evidence="7" type="ORF">E7201_04760</name>
</gene>
<feature type="domain" description="GtrA/DPMS transmembrane" evidence="6">
    <location>
        <begin position="17"/>
        <end position="129"/>
    </location>
</feature>
<feature type="transmembrane region" description="Helical" evidence="5">
    <location>
        <begin position="107"/>
        <end position="128"/>
    </location>
</feature>
<evidence type="ECO:0000313" key="8">
    <source>
        <dbReference type="Proteomes" id="UP000761380"/>
    </source>
</evidence>
<evidence type="ECO:0000256" key="4">
    <source>
        <dbReference type="ARBA" id="ARBA00023136"/>
    </source>
</evidence>
<comment type="subcellular location">
    <subcellularLocation>
        <location evidence="1">Membrane</location>
        <topology evidence="1">Multi-pass membrane protein</topology>
    </subcellularLocation>
</comment>
<accession>A0A928A161</accession>
<keyword evidence="2 5" id="KW-0812">Transmembrane</keyword>
<keyword evidence="4 5" id="KW-0472">Membrane</keyword>
<dbReference type="RefSeq" id="WP_173437225.1">
    <property type="nucleotide sequence ID" value="NZ_CACZIV010000002.1"/>
</dbReference>
<name>A0A928A161_SELRU</name>
<dbReference type="AlphaFoldDB" id="A0A928A161"/>
<dbReference type="GO" id="GO:0016020">
    <property type="term" value="C:membrane"/>
    <property type="evidence" value="ECO:0007669"/>
    <property type="project" value="UniProtKB-SubCell"/>
</dbReference>
<feature type="transmembrane region" description="Helical" evidence="5">
    <location>
        <begin position="47"/>
        <end position="67"/>
    </location>
</feature>
<evidence type="ECO:0000256" key="3">
    <source>
        <dbReference type="ARBA" id="ARBA00022989"/>
    </source>
</evidence>
<dbReference type="GO" id="GO:0000271">
    <property type="term" value="P:polysaccharide biosynthetic process"/>
    <property type="evidence" value="ECO:0007669"/>
    <property type="project" value="InterPro"/>
</dbReference>
<proteinExistence type="predicted"/>
<evidence type="ECO:0000256" key="1">
    <source>
        <dbReference type="ARBA" id="ARBA00004141"/>
    </source>
</evidence>
<sequence length="137" mass="15503">MILRKVREELFDWRFIKFVLVGIINTFSCSFFAWLCLDIVLDANIAFVIGYFASNVMAYIMNGVWIFPSPLTWKGYGKFALSYVPNFICENLVVGLCYNLLGMPPVVSYLLAAVLAVPITYVLVKYFAFGGAKKNVK</sequence>
<keyword evidence="3 5" id="KW-1133">Transmembrane helix</keyword>
<evidence type="ECO:0000256" key="5">
    <source>
        <dbReference type="SAM" id="Phobius"/>
    </source>
</evidence>
<dbReference type="Pfam" id="PF04138">
    <property type="entry name" value="GtrA_DPMS_TM"/>
    <property type="match status" value="1"/>
</dbReference>
<feature type="transmembrane region" description="Helical" evidence="5">
    <location>
        <begin position="79"/>
        <end position="101"/>
    </location>
</feature>
<evidence type="ECO:0000259" key="6">
    <source>
        <dbReference type="Pfam" id="PF04138"/>
    </source>
</evidence>
<dbReference type="InterPro" id="IPR007267">
    <property type="entry name" value="GtrA_DPMS_TM"/>
</dbReference>